<gene>
    <name evidence="1" type="ORF">KOR42_49010</name>
</gene>
<evidence type="ECO:0000313" key="2">
    <source>
        <dbReference type="Proteomes" id="UP000317243"/>
    </source>
</evidence>
<proteinExistence type="predicted"/>
<name>A0A5C5VPY0_9PLAN</name>
<accession>A0A5C5VPY0</accession>
<dbReference type="EMBL" id="SIHI01000050">
    <property type="protein sequence ID" value="TWT40698.1"/>
    <property type="molecule type" value="Genomic_DNA"/>
</dbReference>
<dbReference type="Proteomes" id="UP000317243">
    <property type="component" value="Unassembled WGS sequence"/>
</dbReference>
<reference evidence="1 2" key="1">
    <citation type="submission" date="2019-02" db="EMBL/GenBank/DDBJ databases">
        <title>Deep-cultivation of Planctomycetes and their phenomic and genomic characterization uncovers novel biology.</title>
        <authorList>
            <person name="Wiegand S."/>
            <person name="Jogler M."/>
            <person name="Boedeker C."/>
            <person name="Pinto D."/>
            <person name="Vollmers J."/>
            <person name="Rivas-Marin E."/>
            <person name="Kohn T."/>
            <person name="Peeters S.H."/>
            <person name="Heuer A."/>
            <person name="Rast P."/>
            <person name="Oberbeckmann S."/>
            <person name="Bunk B."/>
            <person name="Jeske O."/>
            <person name="Meyerdierks A."/>
            <person name="Storesund J.E."/>
            <person name="Kallscheuer N."/>
            <person name="Luecker S."/>
            <person name="Lage O.M."/>
            <person name="Pohl T."/>
            <person name="Merkel B.J."/>
            <person name="Hornburger P."/>
            <person name="Mueller R.-W."/>
            <person name="Bruemmer F."/>
            <person name="Labrenz M."/>
            <person name="Spormann A.M."/>
            <person name="Op Den Camp H."/>
            <person name="Overmann J."/>
            <person name="Amann R."/>
            <person name="Jetten M.S.M."/>
            <person name="Mascher T."/>
            <person name="Medema M.H."/>
            <person name="Devos D.P."/>
            <person name="Kaster A.-K."/>
            <person name="Ovreas L."/>
            <person name="Rohde M."/>
            <person name="Galperin M.Y."/>
            <person name="Jogler C."/>
        </authorList>
    </citation>
    <scope>NUCLEOTIDE SEQUENCE [LARGE SCALE GENOMIC DNA]</scope>
    <source>
        <strain evidence="1 2">KOR42</strain>
    </source>
</reference>
<comment type="caution">
    <text evidence="1">The sequence shown here is derived from an EMBL/GenBank/DDBJ whole genome shotgun (WGS) entry which is preliminary data.</text>
</comment>
<keyword evidence="2" id="KW-1185">Reference proteome</keyword>
<organism evidence="1 2">
    <name type="scientific">Thalassoglobus neptunius</name>
    <dbReference type="NCBI Taxonomy" id="1938619"/>
    <lineage>
        <taxon>Bacteria</taxon>
        <taxon>Pseudomonadati</taxon>
        <taxon>Planctomycetota</taxon>
        <taxon>Planctomycetia</taxon>
        <taxon>Planctomycetales</taxon>
        <taxon>Planctomycetaceae</taxon>
        <taxon>Thalassoglobus</taxon>
    </lineage>
</organism>
<protein>
    <submittedName>
        <fullName evidence="1">Uncharacterized protein</fullName>
    </submittedName>
</protein>
<dbReference type="AlphaFoldDB" id="A0A5C5VPY0"/>
<evidence type="ECO:0000313" key="1">
    <source>
        <dbReference type="EMBL" id="TWT40698.1"/>
    </source>
</evidence>
<sequence>MASFLAHRESFLQSDRSVCLRKFLKDGEEESLECAGEVCEAVTTVEQHPALDKWDCGLHGV</sequence>